<keyword evidence="3" id="KW-0378">Hydrolase</keyword>
<dbReference type="Pfam" id="PF03372">
    <property type="entry name" value="Exo_endo_phos"/>
    <property type="match status" value="1"/>
</dbReference>
<dbReference type="GO" id="GO:0004519">
    <property type="term" value="F:endonuclease activity"/>
    <property type="evidence" value="ECO:0007669"/>
    <property type="project" value="UniProtKB-KW"/>
</dbReference>
<protein>
    <submittedName>
        <fullName evidence="3">Endonuclease/exonuclease/phosphatase family protein</fullName>
    </submittedName>
</protein>
<proteinExistence type="predicted"/>
<organism evidence="3 4">
    <name type="scientific">Nocardioides oceani</name>
    <dbReference type="NCBI Taxonomy" id="3058369"/>
    <lineage>
        <taxon>Bacteria</taxon>
        <taxon>Bacillati</taxon>
        <taxon>Actinomycetota</taxon>
        <taxon>Actinomycetes</taxon>
        <taxon>Propionibacteriales</taxon>
        <taxon>Nocardioidaceae</taxon>
        <taxon>Nocardioides</taxon>
    </lineage>
</organism>
<evidence type="ECO:0000313" key="3">
    <source>
        <dbReference type="EMBL" id="MDN4172714.1"/>
    </source>
</evidence>
<gene>
    <name evidence="3" type="ORF">QWY28_07170</name>
</gene>
<dbReference type="RefSeq" id="WP_300951630.1">
    <property type="nucleotide sequence ID" value="NZ_JAUHJQ010000002.1"/>
</dbReference>
<reference evidence="3" key="1">
    <citation type="submission" date="2023-06" db="EMBL/GenBank/DDBJ databases">
        <title>Draft genome sequence of Nocardioides sp. SOB77.</title>
        <authorList>
            <person name="Zhang G."/>
        </authorList>
    </citation>
    <scope>NUCLEOTIDE SEQUENCE</scope>
    <source>
        <strain evidence="3">SOB77</strain>
    </source>
</reference>
<evidence type="ECO:0000313" key="4">
    <source>
        <dbReference type="Proteomes" id="UP001168620"/>
    </source>
</evidence>
<dbReference type="Proteomes" id="UP001168620">
    <property type="component" value="Unassembled WGS sequence"/>
</dbReference>
<dbReference type="PANTHER" id="PTHR14859:SF15">
    <property type="entry name" value="ENDONUCLEASE_EXONUCLEASE_PHOSPHATASE DOMAIN-CONTAINING PROTEIN"/>
    <property type="match status" value="1"/>
</dbReference>
<dbReference type="PANTHER" id="PTHR14859">
    <property type="entry name" value="CALCOFLUOR WHITE HYPERSENSITIVE PROTEIN PRECURSOR"/>
    <property type="match status" value="1"/>
</dbReference>
<evidence type="ECO:0000256" key="1">
    <source>
        <dbReference type="SAM" id="MobiDB-lite"/>
    </source>
</evidence>
<accession>A0ABT8FDF1</accession>
<dbReference type="InterPro" id="IPR036691">
    <property type="entry name" value="Endo/exonu/phosph_ase_sf"/>
</dbReference>
<dbReference type="EMBL" id="JAUHJQ010000002">
    <property type="protein sequence ID" value="MDN4172714.1"/>
    <property type="molecule type" value="Genomic_DNA"/>
</dbReference>
<comment type="caution">
    <text evidence="3">The sequence shown here is derived from an EMBL/GenBank/DDBJ whole genome shotgun (WGS) entry which is preliminary data.</text>
</comment>
<name>A0ABT8FDF1_9ACTN</name>
<dbReference type="Gene3D" id="3.60.10.10">
    <property type="entry name" value="Endonuclease/exonuclease/phosphatase"/>
    <property type="match status" value="1"/>
</dbReference>
<keyword evidence="3" id="KW-0540">Nuclease</keyword>
<keyword evidence="4" id="KW-1185">Reference proteome</keyword>
<sequence>MHRWVHGLFALVALATIVALVALWPRPDDVPGGPGRPSGLPQPTGPTVPSPTGGPGDPSGPPTGPASPGGPTLPTEPTQTCVDPAPEELAVLTFNIHGALGGGGLDLERIAQEIEAWDADVVLLQEVDRYRARSRFVDEPTWLGTRLDMNVVFGRNVVRAPERRGAPRSEYGTAVLSRLPVRRWENRMLPRQPGQEQRGLLRVTLDLGGRALDVYGTHLQHTRGAIRIIQLRAVRRMVVARSGRTTPFLLGGDLNATPDSPAMAVARSFALDPWPAVGRGEGLTVPPRVPRRRVDYVLHSPHLLPTSAQVLRSAISDHRAVRVTFDVPRPGCGR</sequence>
<dbReference type="SUPFAM" id="SSF56219">
    <property type="entry name" value="DNase I-like"/>
    <property type="match status" value="1"/>
</dbReference>
<feature type="region of interest" description="Disordered" evidence="1">
    <location>
        <begin position="31"/>
        <end position="81"/>
    </location>
</feature>
<evidence type="ECO:0000259" key="2">
    <source>
        <dbReference type="Pfam" id="PF03372"/>
    </source>
</evidence>
<dbReference type="InterPro" id="IPR005135">
    <property type="entry name" value="Endo/exonuclease/phosphatase"/>
</dbReference>
<dbReference type="InterPro" id="IPR051916">
    <property type="entry name" value="GPI-anchor_lipid_remodeler"/>
</dbReference>
<keyword evidence="3" id="KW-0255">Endonuclease</keyword>
<feature type="domain" description="Endonuclease/exonuclease/phosphatase" evidence="2">
    <location>
        <begin position="92"/>
        <end position="318"/>
    </location>
</feature>